<evidence type="ECO:0000259" key="11">
    <source>
        <dbReference type="Pfam" id="PF02096"/>
    </source>
</evidence>
<evidence type="ECO:0000256" key="3">
    <source>
        <dbReference type="ARBA" id="ARBA00022475"/>
    </source>
</evidence>
<evidence type="ECO:0000256" key="2">
    <source>
        <dbReference type="ARBA" id="ARBA00022448"/>
    </source>
</evidence>
<feature type="domain" description="Membrane insertase YidC/Oxa/ALB C-terminal" evidence="11">
    <location>
        <begin position="28"/>
        <end position="217"/>
    </location>
</feature>
<evidence type="ECO:0000256" key="4">
    <source>
        <dbReference type="ARBA" id="ARBA00022692"/>
    </source>
</evidence>
<comment type="subcellular location">
    <subcellularLocation>
        <location evidence="1">Cell membrane</location>
        <topology evidence="1">Multi-pass membrane protein</topology>
    </subcellularLocation>
    <subcellularLocation>
        <location evidence="9">Membrane</location>
        <topology evidence="9">Multi-pass membrane protein</topology>
    </subcellularLocation>
</comment>
<evidence type="ECO:0000256" key="1">
    <source>
        <dbReference type="ARBA" id="ARBA00004651"/>
    </source>
</evidence>
<keyword evidence="6 10" id="KW-1133">Transmembrane helix</keyword>
<keyword evidence="2" id="KW-0813">Transport</keyword>
<protein>
    <submittedName>
        <fullName evidence="12">Protein translocase subunit yidC</fullName>
    </submittedName>
</protein>
<dbReference type="RefSeq" id="WP_242939040.1">
    <property type="nucleotide sequence ID" value="NZ_FQWY01000037.1"/>
</dbReference>
<evidence type="ECO:0000256" key="7">
    <source>
        <dbReference type="ARBA" id="ARBA00023136"/>
    </source>
</evidence>
<feature type="transmembrane region" description="Helical" evidence="10">
    <location>
        <begin position="28"/>
        <end position="47"/>
    </location>
</feature>
<feature type="transmembrane region" description="Helical" evidence="10">
    <location>
        <begin position="137"/>
        <end position="157"/>
    </location>
</feature>
<dbReference type="EMBL" id="FQWY01000037">
    <property type="protein sequence ID" value="SHH16379.1"/>
    <property type="molecule type" value="Genomic_DNA"/>
</dbReference>
<organism evidence="12 13">
    <name type="scientific">Thermosyntropha lipolytica DSM 11003</name>
    <dbReference type="NCBI Taxonomy" id="1123382"/>
    <lineage>
        <taxon>Bacteria</taxon>
        <taxon>Bacillati</taxon>
        <taxon>Bacillota</taxon>
        <taxon>Clostridia</taxon>
        <taxon>Eubacteriales</taxon>
        <taxon>Syntrophomonadaceae</taxon>
        <taxon>Thermosyntropha</taxon>
    </lineage>
</organism>
<evidence type="ECO:0000256" key="5">
    <source>
        <dbReference type="ARBA" id="ARBA00022927"/>
    </source>
</evidence>
<evidence type="ECO:0000256" key="10">
    <source>
        <dbReference type="SAM" id="Phobius"/>
    </source>
</evidence>
<proteinExistence type="inferred from homology"/>
<name>A0A1M5QRJ5_9FIRM</name>
<evidence type="ECO:0000313" key="12">
    <source>
        <dbReference type="EMBL" id="SHH16379.1"/>
    </source>
</evidence>
<dbReference type="STRING" id="1123382.SAMN02745221_01832"/>
<dbReference type="GO" id="GO:0005886">
    <property type="term" value="C:plasma membrane"/>
    <property type="evidence" value="ECO:0007669"/>
    <property type="project" value="UniProtKB-SubCell"/>
</dbReference>
<dbReference type="Pfam" id="PF02096">
    <property type="entry name" value="60KD_IMP"/>
    <property type="match status" value="1"/>
</dbReference>
<evidence type="ECO:0000256" key="6">
    <source>
        <dbReference type="ARBA" id="ARBA00022989"/>
    </source>
</evidence>
<keyword evidence="5" id="KW-0653">Protein transport</keyword>
<dbReference type="GO" id="GO:0032977">
    <property type="term" value="F:membrane insertase activity"/>
    <property type="evidence" value="ECO:0007669"/>
    <property type="project" value="InterPro"/>
</dbReference>
<evidence type="ECO:0000256" key="8">
    <source>
        <dbReference type="ARBA" id="ARBA00023186"/>
    </source>
</evidence>
<evidence type="ECO:0000313" key="13">
    <source>
        <dbReference type="Proteomes" id="UP000242329"/>
    </source>
</evidence>
<accession>A0A1M5QRJ5</accession>
<dbReference type="PRINTS" id="PR01900">
    <property type="entry name" value="YIDCPROTEIN"/>
</dbReference>
<keyword evidence="8" id="KW-0143">Chaperone</keyword>
<dbReference type="PANTHER" id="PTHR12428">
    <property type="entry name" value="OXA1"/>
    <property type="match status" value="1"/>
</dbReference>
<feature type="transmembrane region" description="Helical" evidence="10">
    <location>
        <begin position="178"/>
        <end position="203"/>
    </location>
</feature>
<dbReference type="AlphaFoldDB" id="A0A1M5QRJ5"/>
<dbReference type="Proteomes" id="UP000242329">
    <property type="component" value="Unassembled WGS sequence"/>
</dbReference>
<feature type="transmembrane region" description="Helical" evidence="10">
    <location>
        <begin position="91"/>
        <end position="111"/>
    </location>
</feature>
<dbReference type="InterPro" id="IPR047196">
    <property type="entry name" value="YidC_ALB_C"/>
</dbReference>
<dbReference type="InterPro" id="IPR028055">
    <property type="entry name" value="YidC/Oxa/ALB_C"/>
</dbReference>
<sequence>MWQSFVQWFTDFIEFMYGITIKIGLPNYGLAIILMTIVIKLVLFPLTQKQLKSMRAMQELQPKLKYIQEKYQDDPQKMQAKVMELYRQHGVNPFGGCLPLLIQMPIFIAFYQSLYNFQFTVAEHAAFLGIPDISKTAWYFITHGDPIAIYLPILAGITTYIQQKVSMVNTDDPTQKSLLYFMPLFMAWIATTLPAGLPIYWIMFNILGILQQLYVNKTSAKTAPGK</sequence>
<keyword evidence="13" id="KW-1185">Reference proteome</keyword>
<dbReference type="PANTHER" id="PTHR12428:SF65">
    <property type="entry name" value="CYTOCHROME C OXIDASE ASSEMBLY PROTEIN COX18, MITOCHONDRIAL"/>
    <property type="match status" value="1"/>
</dbReference>
<keyword evidence="7 10" id="KW-0472">Membrane</keyword>
<dbReference type="GO" id="GO:0015031">
    <property type="term" value="P:protein transport"/>
    <property type="evidence" value="ECO:0007669"/>
    <property type="project" value="UniProtKB-KW"/>
</dbReference>
<keyword evidence="4 9" id="KW-0812">Transmembrane</keyword>
<evidence type="ECO:0000256" key="9">
    <source>
        <dbReference type="RuleBase" id="RU003945"/>
    </source>
</evidence>
<comment type="similarity">
    <text evidence="9">Belongs to the OXA1/ALB3/YidC family.</text>
</comment>
<dbReference type="GO" id="GO:0051205">
    <property type="term" value="P:protein insertion into membrane"/>
    <property type="evidence" value="ECO:0007669"/>
    <property type="project" value="TreeGrafter"/>
</dbReference>
<dbReference type="InterPro" id="IPR001708">
    <property type="entry name" value="YidC/ALB3/OXA1/COX18"/>
</dbReference>
<dbReference type="CDD" id="cd20070">
    <property type="entry name" value="5TM_YidC_Alb3"/>
    <property type="match status" value="1"/>
</dbReference>
<keyword evidence="3" id="KW-1003">Cell membrane</keyword>
<reference evidence="13" key="1">
    <citation type="submission" date="2016-11" db="EMBL/GenBank/DDBJ databases">
        <authorList>
            <person name="Varghese N."/>
            <person name="Submissions S."/>
        </authorList>
    </citation>
    <scope>NUCLEOTIDE SEQUENCE [LARGE SCALE GENOMIC DNA]</scope>
    <source>
        <strain evidence="13">DSM 11003</strain>
    </source>
</reference>
<dbReference type="NCBIfam" id="TIGR03592">
    <property type="entry name" value="yidC_oxa1_cterm"/>
    <property type="match status" value="1"/>
</dbReference>
<gene>
    <name evidence="12" type="ORF">SAMN02745221_01832</name>
</gene>